<comment type="caution">
    <text evidence="3">The sequence shown here is derived from an EMBL/GenBank/DDBJ whole genome shotgun (WGS) entry which is preliminary data.</text>
</comment>
<dbReference type="InterPro" id="IPR057670">
    <property type="entry name" value="SH3_retrovirus"/>
</dbReference>
<evidence type="ECO:0000259" key="2">
    <source>
        <dbReference type="Pfam" id="PF25597"/>
    </source>
</evidence>
<evidence type="ECO:0000313" key="4">
    <source>
        <dbReference type="Proteomes" id="UP001412067"/>
    </source>
</evidence>
<evidence type="ECO:0000313" key="3">
    <source>
        <dbReference type="EMBL" id="KAK8961258.1"/>
    </source>
</evidence>
<accession>A0ABR2MAY7</accession>
<evidence type="ECO:0000259" key="1">
    <source>
        <dbReference type="Pfam" id="PF07727"/>
    </source>
</evidence>
<name>A0ABR2MAY7_9ASPA</name>
<dbReference type="Pfam" id="PF25597">
    <property type="entry name" value="SH3_retrovirus"/>
    <property type="match status" value="1"/>
</dbReference>
<dbReference type="InterPro" id="IPR039057">
    <property type="entry name" value="Spo22/ZIP4"/>
</dbReference>
<dbReference type="EMBL" id="JBBWWR010000010">
    <property type="protein sequence ID" value="KAK8961258.1"/>
    <property type="molecule type" value="Genomic_DNA"/>
</dbReference>
<gene>
    <name evidence="3" type="ORF">KSP40_PGU019314</name>
</gene>
<evidence type="ECO:0008006" key="5">
    <source>
        <dbReference type="Google" id="ProtNLM"/>
    </source>
</evidence>
<dbReference type="PANTHER" id="PTHR40375:SF2">
    <property type="entry name" value="SPORULATION-SPECIFIC PROTEIN 22"/>
    <property type="match status" value="1"/>
</dbReference>
<dbReference type="SUPFAM" id="SSF56672">
    <property type="entry name" value="DNA/RNA polymerases"/>
    <property type="match status" value="1"/>
</dbReference>
<protein>
    <recommendedName>
        <fullName evidence="5">Reverse transcriptase Ty1/copia-type domain-containing protein</fullName>
    </recommendedName>
</protein>
<feature type="domain" description="Reverse transcriptase Ty1/copia-type" evidence="1">
    <location>
        <begin position="153"/>
        <end position="270"/>
    </location>
</feature>
<dbReference type="Pfam" id="PF07727">
    <property type="entry name" value="RVT_2"/>
    <property type="match status" value="1"/>
</dbReference>
<dbReference type="InterPro" id="IPR013103">
    <property type="entry name" value="RVT_2"/>
</dbReference>
<dbReference type="PANTHER" id="PTHR40375">
    <property type="entry name" value="SPORULATION-SPECIFIC PROTEIN 22"/>
    <property type="match status" value="1"/>
</dbReference>
<proteinExistence type="predicted"/>
<dbReference type="Proteomes" id="UP001412067">
    <property type="component" value="Unassembled WGS sequence"/>
</dbReference>
<keyword evidence="4" id="KW-1185">Reference proteome</keyword>
<reference evidence="3 4" key="1">
    <citation type="journal article" date="2022" name="Nat. Plants">
        <title>Genomes of leafy and leafless Platanthera orchids illuminate the evolution of mycoheterotrophy.</title>
        <authorList>
            <person name="Li M.H."/>
            <person name="Liu K.W."/>
            <person name="Li Z."/>
            <person name="Lu H.C."/>
            <person name="Ye Q.L."/>
            <person name="Zhang D."/>
            <person name="Wang J.Y."/>
            <person name="Li Y.F."/>
            <person name="Zhong Z.M."/>
            <person name="Liu X."/>
            <person name="Yu X."/>
            <person name="Liu D.K."/>
            <person name="Tu X.D."/>
            <person name="Liu B."/>
            <person name="Hao Y."/>
            <person name="Liao X.Y."/>
            <person name="Jiang Y.T."/>
            <person name="Sun W.H."/>
            <person name="Chen J."/>
            <person name="Chen Y.Q."/>
            <person name="Ai Y."/>
            <person name="Zhai J.W."/>
            <person name="Wu S.S."/>
            <person name="Zhou Z."/>
            <person name="Hsiao Y.Y."/>
            <person name="Wu W.L."/>
            <person name="Chen Y.Y."/>
            <person name="Lin Y.F."/>
            <person name="Hsu J.L."/>
            <person name="Li C.Y."/>
            <person name="Wang Z.W."/>
            <person name="Zhao X."/>
            <person name="Zhong W.Y."/>
            <person name="Ma X.K."/>
            <person name="Ma L."/>
            <person name="Huang J."/>
            <person name="Chen G.Z."/>
            <person name="Huang M.Z."/>
            <person name="Huang L."/>
            <person name="Peng D.H."/>
            <person name="Luo Y.B."/>
            <person name="Zou S.Q."/>
            <person name="Chen S.P."/>
            <person name="Lan S."/>
            <person name="Tsai W.C."/>
            <person name="Van de Peer Y."/>
            <person name="Liu Z.J."/>
        </authorList>
    </citation>
    <scope>NUCLEOTIDE SEQUENCE [LARGE SCALE GENOMIC DNA]</scope>
    <source>
        <strain evidence="3">Lor288</strain>
    </source>
</reference>
<sequence>MTCAAYVINQMSLGPNNMKSPPELMFKLKPNVKHLRVFGSTCYVHVPDALRTKLDAKAKKLVFVGYDERKKGWKCMDPATKKFVISRGIVFDELTSYQSSPSVELRESRSDGGQEEAVWDLVVELPVLPGAPVLFSSGAEASGSESRGTDAPDIFMVQSPGYVSEDHPGHVCKLKKALYGLKQPPRAWYKKIAEYLQFCGYFGFDSDSSLFVKKKREFQVLVLLYVDGMIVTGNSEEEVARLRAELAIRFEMKDLGELHHFLGLKVERKKSDIPYAEGRVSGYMAEPRKAHLVAAKNILKYVKSTSNMGLLYGRDTRFNLYDYTYVDYGGDLDDWNSPSPAVAVSSGVRRVRLVADSSGARRDRHGYVPWSCSLVPLLVGDRGDRQILSAMPLSAGGELAEASDLHFLHTFNTYQLLNRLDGTRNQQLQLIKSFAATKACNPHKLLHIALFASQGRTPNPEVSEYAFSKCLASLLESPAPDYQMASMVLRRLVSLAGLRVAGDDTKNEEVYAMYRQAYQIIVGLGEGVYPIEEGKWMAMTAWNKAAAAVRLRQVSTARKWMKMGLDLARRVRGMEKYVGVMEVCFTNFEKICAGNGCREEEKSAECHNNSSWGLLLASKLESKVALQMKYKANNLSRLGELFPKIAELRQGARSVTEYFVEWKVLADKILDLWEIPSTREEH</sequence>
<organism evidence="3 4">
    <name type="scientific">Platanthera guangdongensis</name>
    <dbReference type="NCBI Taxonomy" id="2320717"/>
    <lineage>
        <taxon>Eukaryota</taxon>
        <taxon>Viridiplantae</taxon>
        <taxon>Streptophyta</taxon>
        <taxon>Embryophyta</taxon>
        <taxon>Tracheophyta</taxon>
        <taxon>Spermatophyta</taxon>
        <taxon>Magnoliopsida</taxon>
        <taxon>Liliopsida</taxon>
        <taxon>Asparagales</taxon>
        <taxon>Orchidaceae</taxon>
        <taxon>Orchidoideae</taxon>
        <taxon>Orchideae</taxon>
        <taxon>Orchidinae</taxon>
        <taxon>Platanthera</taxon>
    </lineage>
</organism>
<dbReference type="InterPro" id="IPR043502">
    <property type="entry name" value="DNA/RNA_pol_sf"/>
</dbReference>
<feature type="domain" description="Retroviral polymerase SH3-like" evidence="2">
    <location>
        <begin position="40"/>
        <end position="101"/>
    </location>
</feature>